<feature type="compositionally biased region" description="Acidic residues" evidence="20">
    <location>
        <begin position="473"/>
        <end position="490"/>
    </location>
</feature>
<dbReference type="FunFam" id="3.30.70.660:FF:000002">
    <property type="entry name" value="tRNA pseudouridine synthase"/>
    <property type="match status" value="1"/>
</dbReference>
<evidence type="ECO:0000256" key="12">
    <source>
        <dbReference type="ARBA" id="ARBA00066509"/>
    </source>
</evidence>
<proteinExistence type="inferred from homology"/>
<dbReference type="PANTHER" id="PTHR11142:SF4">
    <property type="entry name" value="PSEUDOURIDYLATE SYNTHASE 1 HOMOLOG"/>
    <property type="match status" value="1"/>
</dbReference>
<evidence type="ECO:0000256" key="7">
    <source>
        <dbReference type="ARBA" id="ARBA00023242"/>
    </source>
</evidence>
<comment type="similarity">
    <text evidence="3">Belongs to the tRNA pseudouridine synthase TruA family.</text>
</comment>
<evidence type="ECO:0000256" key="1">
    <source>
        <dbReference type="ARBA" id="ARBA00001166"/>
    </source>
</evidence>
<dbReference type="GO" id="GO:0160147">
    <property type="term" value="F:tRNA pseudouridine(38-40) synthase activity"/>
    <property type="evidence" value="ECO:0007669"/>
    <property type="project" value="UniProtKB-EC"/>
</dbReference>
<keyword evidence="21" id="KW-0732">Signal</keyword>
<evidence type="ECO:0000256" key="8">
    <source>
        <dbReference type="ARBA" id="ARBA00036943"/>
    </source>
</evidence>
<dbReference type="GO" id="GO:0003723">
    <property type="term" value="F:RNA binding"/>
    <property type="evidence" value="ECO:0007669"/>
    <property type="project" value="InterPro"/>
</dbReference>
<comment type="function">
    <text evidence="10">Pseudouridylate synthase that catalyzes pseudouridylation of tRNAs and mRNAs. Acts on positions 27/28 in the anticodon stem and also positions 34 and 36 in the anticodon of an intron containing tRNA. Also catalyzes pseudouridylation of mRNAs: mediates pseudouridylation of mRNAs with the consensus sequence 5'-UGUAG-3'. Acts as a regulator of pre-mRNA splicing by mediating pseudouridylation of pre-mRNAs at locations associated with alternatively spliced regions. Pseudouridylation of pre-mRNAs near splice sites directly regulates mRNA splicing and mRNA 3'-end processing. Involved in regulation of nuclear receptor activity through pseudouridylation of SRA1 mRNA.</text>
</comment>
<dbReference type="EC" id="5.4.99.12" evidence="12"/>
<keyword evidence="4" id="KW-0507">mRNA processing</keyword>
<dbReference type="EMBL" id="LJIJ01000147">
    <property type="protein sequence ID" value="ODN01569.1"/>
    <property type="molecule type" value="Genomic_DNA"/>
</dbReference>
<keyword evidence="24" id="KW-1185">Reference proteome</keyword>
<name>A0A1D2N8H9_ORCCI</name>
<comment type="subcellular location">
    <subcellularLocation>
        <location evidence="2">Nucleus</location>
    </subcellularLocation>
</comment>
<comment type="caution">
    <text evidence="23">The sequence shown here is derived from an EMBL/GenBank/DDBJ whole genome shotgun (WGS) entry which is preliminary data.</text>
</comment>
<comment type="catalytic activity">
    <reaction evidence="9">
        <text>uridine(38/39/40) in tRNA = pseudouridine(38/39/40) in tRNA</text>
        <dbReference type="Rhea" id="RHEA:22376"/>
        <dbReference type="Rhea" id="RHEA-COMP:10085"/>
        <dbReference type="Rhea" id="RHEA-COMP:10087"/>
        <dbReference type="ChEBI" id="CHEBI:65314"/>
        <dbReference type="ChEBI" id="CHEBI:65315"/>
        <dbReference type="EC" id="5.4.99.12"/>
    </reaction>
</comment>
<feature type="region of interest" description="Disordered" evidence="20">
    <location>
        <begin position="467"/>
        <end position="499"/>
    </location>
</feature>
<feature type="region of interest" description="Disordered" evidence="20">
    <location>
        <begin position="103"/>
        <end position="127"/>
    </location>
</feature>
<dbReference type="OrthoDB" id="2141925at2759"/>
<evidence type="ECO:0000256" key="4">
    <source>
        <dbReference type="ARBA" id="ARBA00022664"/>
    </source>
</evidence>
<dbReference type="PANTHER" id="PTHR11142">
    <property type="entry name" value="PSEUDOURIDYLATE SYNTHASE"/>
    <property type="match status" value="1"/>
</dbReference>
<evidence type="ECO:0000256" key="3">
    <source>
        <dbReference type="ARBA" id="ARBA00009375"/>
    </source>
</evidence>
<dbReference type="SUPFAM" id="SSF55120">
    <property type="entry name" value="Pseudouridine synthase"/>
    <property type="match status" value="1"/>
</dbReference>
<evidence type="ECO:0000256" key="18">
    <source>
        <dbReference type="PIRSR" id="PIRSR641708-1"/>
    </source>
</evidence>
<dbReference type="OMA" id="EMNNGEG"/>
<evidence type="ECO:0000256" key="2">
    <source>
        <dbReference type="ARBA" id="ARBA00004123"/>
    </source>
</evidence>
<organism evidence="23 24">
    <name type="scientific">Orchesella cincta</name>
    <name type="common">Springtail</name>
    <name type="synonym">Podura cincta</name>
    <dbReference type="NCBI Taxonomy" id="48709"/>
    <lineage>
        <taxon>Eukaryota</taxon>
        <taxon>Metazoa</taxon>
        <taxon>Ecdysozoa</taxon>
        <taxon>Arthropoda</taxon>
        <taxon>Hexapoda</taxon>
        <taxon>Collembola</taxon>
        <taxon>Entomobryomorpha</taxon>
        <taxon>Entomobryoidea</taxon>
        <taxon>Orchesellidae</taxon>
        <taxon>Orchesellinae</taxon>
        <taxon>Orchesella</taxon>
    </lineage>
</organism>
<reference evidence="23 24" key="1">
    <citation type="journal article" date="2016" name="Genome Biol. Evol.">
        <title>Gene Family Evolution Reflects Adaptation to Soil Environmental Stressors in the Genome of the Collembolan Orchesella cincta.</title>
        <authorList>
            <person name="Faddeeva-Vakhrusheva A."/>
            <person name="Derks M.F."/>
            <person name="Anvar S.Y."/>
            <person name="Agamennone V."/>
            <person name="Suring W."/>
            <person name="Smit S."/>
            <person name="van Straalen N.M."/>
            <person name="Roelofs D."/>
        </authorList>
    </citation>
    <scope>NUCLEOTIDE SEQUENCE [LARGE SCALE GENOMIC DNA]</scope>
    <source>
        <tissue evidence="23">Mixed pool</tissue>
    </source>
</reference>
<evidence type="ECO:0000256" key="6">
    <source>
        <dbReference type="ARBA" id="ARBA00023235"/>
    </source>
</evidence>
<evidence type="ECO:0000256" key="9">
    <source>
        <dbReference type="ARBA" id="ARBA00052184"/>
    </source>
</evidence>
<evidence type="ECO:0000256" key="16">
    <source>
        <dbReference type="ARBA" id="ARBA00080849"/>
    </source>
</evidence>
<dbReference type="FunFam" id="3.30.70.580:FF:000002">
    <property type="entry name" value="tRNA pseudouridine synthase"/>
    <property type="match status" value="1"/>
</dbReference>
<dbReference type="GO" id="GO:0005634">
    <property type="term" value="C:nucleus"/>
    <property type="evidence" value="ECO:0007669"/>
    <property type="project" value="UniProtKB-SubCell"/>
</dbReference>
<feature type="domain" description="Pseudouridine synthase I TruA alpha/beta" evidence="22">
    <location>
        <begin position="284"/>
        <end position="387"/>
    </location>
</feature>
<accession>A0A1D2N8H9</accession>
<comment type="catalytic activity">
    <reaction evidence="1">
        <text>a uridine in mRNA = a pseudouridine in mRNA</text>
        <dbReference type="Rhea" id="RHEA:56644"/>
        <dbReference type="Rhea" id="RHEA-COMP:14658"/>
        <dbReference type="Rhea" id="RHEA-COMP:14659"/>
        <dbReference type="ChEBI" id="CHEBI:65314"/>
        <dbReference type="ChEBI" id="CHEBI:65315"/>
    </reaction>
</comment>
<gene>
    <name evidence="23" type="ORF">Ocin01_05115</name>
</gene>
<protein>
    <recommendedName>
        <fullName evidence="13">Pseudouridylate synthase 1 homolog</fullName>
        <ecNumber evidence="12">5.4.99.12</ecNumber>
    </recommendedName>
    <alternativeName>
        <fullName evidence="14">tRNA pseudouridine synthase 1</fullName>
    </alternativeName>
    <alternativeName>
        <fullName evidence="17">tRNA pseudouridine(38-40) synthase</fullName>
    </alternativeName>
    <alternativeName>
        <fullName evidence="15">tRNA pseudouridylate synthase I</fullName>
    </alternativeName>
    <alternativeName>
        <fullName evidence="16">tRNA-uridine isomerase I</fullName>
    </alternativeName>
</protein>
<evidence type="ECO:0000256" key="10">
    <source>
        <dbReference type="ARBA" id="ARBA00053709"/>
    </source>
</evidence>
<feature type="binding site" evidence="19">
    <location>
        <position position="248"/>
    </location>
    <ligand>
        <name>substrate</name>
    </ligand>
</feature>
<dbReference type="InterPro" id="IPR020103">
    <property type="entry name" value="PsdUridine_synth_cat_dom_sf"/>
</dbReference>
<keyword evidence="5" id="KW-0819">tRNA processing</keyword>
<dbReference type="GO" id="GO:1990481">
    <property type="term" value="P:mRNA pseudouridine synthesis"/>
    <property type="evidence" value="ECO:0007669"/>
    <property type="project" value="TreeGrafter"/>
</dbReference>
<dbReference type="Proteomes" id="UP000094527">
    <property type="component" value="Unassembled WGS sequence"/>
</dbReference>
<evidence type="ECO:0000256" key="11">
    <source>
        <dbReference type="ARBA" id="ARBA00064589"/>
    </source>
</evidence>
<evidence type="ECO:0000256" key="19">
    <source>
        <dbReference type="PIRSR" id="PIRSR641708-2"/>
    </source>
</evidence>
<evidence type="ECO:0000256" key="5">
    <source>
        <dbReference type="ARBA" id="ARBA00022694"/>
    </source>
</evidence>
<evidence type="ECO:0000256" key="21">
    <source>
        <dbReference type="SAM" id="SignalP"/>
    </source>
</evidence>
<dbReference type="InterPro" id="IPR020097">
    <property type="entry name" value="PsdUridine_synth_TruA_a/b_dom"/>
</dbReference>
<comment type="catalytic activity">
    <reaction evidence="8">
        <text>a uridine in tRNA = a pseudouridine in tRNA</text>
        <dbReference type="Rhea" id="RHEA:54572"/>
        <dbReference type="Rhea" id="RHEA-COMP:13339"/>
        <dbReference type="Rhea" id="RHEA-COMP:13934"/>
        <dbReference type="ChEBI" id="CHEBI:65314"/>
        <dbReference type="ChEBI" id="CHEBI:65315"/>
    </reaction>
</comment>
<dbReference type="InterPro" id="IPR041708">
    <property type="entry name" value="PUS1/PUS2-like"/>
</dbReference>
<comment type="subunit">
    <text evidence="11">Monomer. Forms a complex with RARG and the SRA1 RNA in the nucleus.</text>
</comment>
<feature type="chain" id="PRO_5008905209" description="Pseudouridylate synthase 1 homolog" evidence="21">
    <location>
        <begin position="21"/>
        <end position="499"/>
    </location>
</feature>
<dbReference type="Pfam" id="PF01416">
    <property type="entry name" value="PseudoU_synth_1"/>
    <property type="match status" value="1"/>
</dbReference>
<evidence type="ECO:0000256" key="14">
    <source>
        <dbReference type="ARBA" id="ARBA00075153"/>
    </source>
</evidence>
<feature type="compositionally biased region" description="Polar residues" evidence="20">
    <location>
        <begin position="105"/>
        <end position="123"/>
    </location>
</feature>
<keyword evidence="7" id="KW-0539">Nucleus</keyword>
<evidence type="ECO:0000259" key="22">
    <source>
        <dbReference type="Pfam" id="PF01416"/>
    </source>
</evidence>
<dbReference type="CDD" id="cd02568">
    <property type="entry name" value="PseudoU_synth_PUS1_PUS2"/>
    <property type="match status" value="1"/>
</dbReference>
<evidence type="ECO:0000256" key="20">
    <source>
        <dbReference type="SAM" id="MobiDB-lite"/>
    </source>
</evidence>
<dbReference type="Gene3D" id="3.30.70.580">
    <property type="entry name" value="Pseudouridine synthase I, catalytic domain, N-terminal subdomain"/>
    <property type="match status" value="1"/>
</dbReference>
<dbReference type="AlphaFoldDB" id="A0A1D2N8H9"/>
<evidence type="ECO:0000313" key="24">
    <source>
        <dbReference type="Proteomes" id="UP000094527"/>
    </source>
</evidence>
<evidence type="ECO:0000256" key="17">
    <source>
        <dbReference type="ARBA" id="ARBA00081344"/>
    </source>
</evidence>
<dbReference type="InterPro" id="IPR020094">
    <property type="entry name" value="TruA/RsuA/RluB/E/F_N"/>
</dbReference>
<sequence>MAAKISNLLMTCSSIAVSRAILTSVVPAKFPNSSVFCFLWSNPLSGAIGNLRFQQSHRMASTATESVVPVVKEEPTGNSISEPLELESSVTTSQAPAVVLEETSSKSVAVENTPSNVTSQSDTNTERPNRLKLIKAAILLSYNGQGYFGMQMQNNGTKTIENDLMKAFLDAEFVSEEGFQKPKSIKFQRAARTDKNVSAARQIISVKVPKLFDPDAVNKHLPDQIRVMDFRRVTHGFDAKIACSARTYLYMIPTFAFVPLEQEVTESYRITPEVLATVREKLSQYEGTKNFHNFTSRRKPTDPSSKRFIMSFTASDPFVKDGLEYVVLKVKGQSFMLHQIRKMIGLVVAMLRGFASEETMKSAFTLDKVDIPMAPGLGLMLGEVHYDQYNRKFGNDGIHEPLIWDNVADKIEQFCQDKIYPEVTRTENEDKSMMQWLSTVPFHTFESRDVDIDGKGYGPIGKAHMLVKRERGEDVDEEFEDDEEEDDDDDVPKKKQKRN</sequence>
<feature type="signal peptide" evidence="21">
    <location>
        <begin position="1"/>
        <end position="20"/>
    </location>
</feature>
<evidence type="ECO:0000256" key="15">
    <source>
        <dbReference type="ARBA" id="ARBA00079087"/>
    </source>
</evidence>
<dbReference type="Gene3D" id="3.30.70.660">
    <property type="entry name" value="Pseudouridine synthase I, catalytic domain, C-terminal subdomain"/>
    <property type="match status" value="1"/>
</dbReference>
<evidence type="ECO:0000313" key="23">
    <source>
        <dbReference type="EMBL" id="ODN01569.1"/>
    </source>
</evidence>
<evidence type="ECO:0000256" key="13">
    <source>
        <dbReference type="ARBA" id="ARBA00068582"/>
    </source>
</evidence>
<dbReference type="InterPro" id="IPR020095">
    <property type="entry name" value="PsdUridine_synth_TruA_C"/>
</dbReference>
<dbReference type="STRING" id="48709.A0A1D2N8H9"/>
<dbReference type="GO" id="GO:0031119">
    <property type="term" value="P:tRNA pseudouridine synthesis"/>
    <property type="evidence" value="ECO:0007669"/>
    <property type="project" value="InterPro"/>
</dbReference>
<dbReference type="GO" id="GO:0006397">
    <property type="term" value="P:mRNA processing"/>
    <property type="evidence" value="ECO:0007669"/>
    <property type="project" value="UniProtKB-KW"/>
</dbReference>
<keyword evidence="6" id="KW-0413">Isomerase</keyword>
<feature type="active site" description="Nucleophile" evidence="18">
    <location>
        <position position="194"/>
    </location>
</feature>
<dbReference type="InterPro" id="IPR001406">
    <property type="entry name" value="PsdUridine_synth_TruA"/>
</dbReference>
<dbReference type="NCBIfam" id="TIGR00071">
    <property type="entry name" value="hisT_truA"/>
    <property type="match status" value="1"/>
</dbReference>